<dbReference type="InterPro" id="IPR011576">
    <property type="entry name" value="Pyridox_Oxase_N"/>
</dbReference>
<evidence type="ECO:0000313" key="2">
    <source>
        <dbReference type="EMBL" id="AGA68807.1"/>
    </source>
</evidence>
<evidence type="ECO:0000259" key="1">
    <source>
        <dbReference type="Pfam" id="PF01243"/>
    </source>
</evidence>
<dbReference type="STRING" id="871963.Desdi_1296"/>
<dbReference type="InterPro" id="IPR012349">
    <property type="entry name" value="Split_barrel_FMN-bd"/>
</dbReference>
<dbReference type="Gene3D" id="2.30.110.10">
    <property type="entry name" value="Electron Transport, Fmn-binding Protein, Chain A"/>
    <property type="match status" value="1"/>
</dbReference>
<dbReference type="KEGG" id="ddl:Desdi_1296"/>
<reference evidence="3" key="1">
    <citation type="submission" date="2012-02" db="EMBL/GenBank/DDBJ databases">
        <title>Complete sequence of Desulfitobacterium dichloroeliminans LMG P-21439.</title>
        <authorList>
            <person name="Lucas S."/>
            <person name="Han J."/>
            <person name="Lapidus A."/>
            <person name="Cheng J.-F."/>
            <person name="Goodwin L."/>
            <person name="Pitluck S."/>
            <person name="Peters L."/>
            <person name="Ovchinnikova G."/>
            <person name="Teshima H."/>
            <person name="Detter J.C."/>
            <person name="Han C."/>
            <person name="Tapia R."/>
            <person name="Land M."/>
            <person name="Hauser L."/>
            <person name="Kyrpides N."/>
            <person name="Ivanova N."/>
            <person name="Pagani I."/>
            <person name="Kruse T."/>
            <person name="de Vos W.M."/>
            <person name="Boon N."/>
            <person name="Smidt H."/>
            <person name="Woyke T."/>
        </authorList>
    </citation>
    <scope>NUCLEOTIDE SEQUENCE [LARGE SCALE GENOMIC DNA]</scope>
    <source>
        <strain evidence="3">LMG P-21439 / DCA1</strain>
    </source>
</reference>
<protein>
    <recommendedName>
        <fullName evidence="1">Pyridoxamine 5'-phosphate oxidase N-terminal domain-containing protein</fullName>
    </recommendedName>
</protein>
<dbReference type="eggNOG" id="COG5015">
    <property type="taxonomic scope" value="Bacteria"/>
</dbReference>
<accession>L0F6I9</accession>
<feature type="domain" description="Pyridoxamine 5'-phosphate oxidase N-terminal" evidence="1">
    <location>
        <begin position="8"/>
        <end position="102"/>
    </location>
</feature>
<sequence length="131" mass="14716">MENVNVVAKYLQDSKVWYLATNGEAGPDVRPMGIAIPYNGKLYFILAKPMNLHKQLQIDGKVAISAYYDEKILRLYGAAVLDDTDETKDAFISMSEQIEQMFPKEVIAPYYLKDTKASIGSMGGESESYEF</sequence>
<gene>
    <name evidence="2" type="ordered locus">Desdi_1296</name>
</gene>
<dbReference type="EMBL" id="CP003344">
    <property type="protein sequence ID" value="AGA68807.1"/>
    <property type="molecule type" value="Genomic_DNA"/>
</dbReference>
<keyword evidence="3" id="KW-1185">Reference proteome</keyword>
<dbReference type="Proteomes" id="UP000010797">
    <property type="component" value="Chromosome"/>
</dbReference>
<proteinExistence type="predicted"/>
<dbReference type="SUPFAM" id="SSF50475">
    <property type="entry name" value="FMN-binding split barrel"/>
    <property type="match status" value="1"/>
</dbReference>
<dbReference type="RefSeq" id="WP_015261803.1">
    <property type="nucleotide sequence ID" value="NC_019903.1"/>
</dbReference>
<organism evidence="2 3">
    <name type="scientific">Desulfitobacterium dichloroeliminans (strain LMG P-21439 / DCA1)</name>
    <dbReference type="NCBI Taxonomy" id="871963"/>
    <lineage>
        <taxon>Bacteria</taxon>
        <taxon>Bacillati</taxon>
        <taxon>Bacillota</taxon>
        <taxon>Clostridia</taxon>
        <taxon>Eubacteriales</taxon>
        <taxon>Desulfitobacteriaceae</taxon>
        <taxon>Desulfitobacterium</taxon>
    </lineage>
</organism>
<dbReference type="Pfam" id="PF01243">
    <property type="entry name" value="PNPOx_N"/>
    <property type="match status" value="1"/>
</dbReference>
<dbReference type="AlphaFoldDB" id="L0F6I9"/>
<name>L0F6I9_DESDL</name>
<dbReference type="HOGENOM" id="CLU_137964_2_0_9"/>
<dbReference type="OrthoDB" id="9792542at2"/>
<evidence type="ECO:0000313" key="3">
    <source>
        <dbReference type="Proteomes" id="UP000010797"/>
    </source>
</evidence>